<dbReference type="Gene3D" id="3.30.1330.80">
    <property type="entry name" value="Hypothetical protein, similar to alpha- acetolactate decarboxylase, domain 2"/>
    <property type="match status" value="1"/>
</dbReference>
<keyword evidence="1" id="KW-0732">Signal</keyword>
<dbReference type="PANTHER" id="PTHR34988:SF1">
    <property type="entry name" value="DNA-BINDING PROTEIN"/>
    <property type="match status" value="1"/>
</dbReference>
<comment type="caution">
    <text evidence="3">The sequence shown here is derived from an EMBL/GenBank/DDBJ whole genome shotgun (WGS) entry which is preliminary data.</text>
</comment>
<feature type="domain" description="PPC" evidence="2">
    <location>
        <begin position="28"/>
        <end position="164"/>
    </location>
</feature>
<feature type="signal peptide" evidence="1">
    <location>
        <begin position="1"/>
        <end position="19"/>
    </location>
</feature>
<keyword evidence="3" id="KW-0238">DNA-binding</keyword>
<name>A0ABT3HZW4_9FLAO</name>
<dbReference type="SUPFAM" id="SSF117856">
    <property type="entry name" value="AF0104/ALDC/Ptd012-like"/>
    <property type="match status" value="1"/>
</dbReference>
<dbReference type="GO" id="GO:0003677">
    <property type="term" value="F:DNA binding"/>
    <property type="evidence" value="ECO:0007669"/>
    <property type="project" value="UniProtKB-KW"/>
</dbReference>
<dbReference type="PROSITE" id="PS51742">
    <property type="entry name" value="PPC"/>
    <property type="match status" value="1"/>
</dbReference>
<accession>A0ABT3HZW4</accession>
<dbReference type="PANTHER" id="PTHR34988">
    <property type="entry name" value="PROTEIN, PUTATIVE-RELATED"/>
    <property type="match status" value="1"/>
</dbReference>
<evidence type="ECO:0000256" key="1">
    <source>
        <dbReference type="SAM" id="SignalP"/>
    </source>
</evidence>
<evidence type="ECO:0000259" key="2">
    <source>
        <dbReference type="PROSITE" id="PS51742"/>
    </source>
</evidence>
<feature type="chain" id="PRO_5045327597" evidence="1">
    <location>
        <begin position="20"/>
        <end position="167"/>
    </location>
</feature>
<dbReference type="PIRSF" id="PIRSF016702">
    <property type="entry name" value="DNA_bp_PD1"/>
    <property type="match status" value="1"/>
</dbReference>
<dbReference type="InterPro" id="IPR005175">
    <property type="entry name" value="PPC_dom"/>
</dbReference>
<sequence>MKLFATFLITLFLMNTLSAQQKEICRYTKTPTGFLMVLRENDDVLAQIENLAKTENIPSASFTGIGFAREATFGFYDFQAKKFNPKTFKKVEMGSLTGSIAWNEKGPSIHVHGVATDDKFDAYGGHLLSLYVGTGSMEIYITVHDKKLERKIEQPLNANVLQLNCQQ</sequence>
<protein>
    <submittedName>
        <fullName evidence="3">DNA-binding protein</fullName>
    </submittedName>
</protein>
<gene>
    <name evidence="3" type="ORF">OMO38_11970</name>
</gene>
<dbReference type="CDD" id="cd11378">
    <property type="entry name" value="DUF296"/>
    <property type="match status" value="1"/>
</dbReference>
<evidence type="ECO:0000313" key="4">
    <source>
        <dbReference type="Proteomes" id="UP001163731"/>
    </source>
</evidence>
<keyword evidence="4" id="KW-1185">Reference proteome</keyword>
<dbReference type="InterPro" id="IPR025707">
    <property type="entry name" value="DNA_bp_PD1"/>
</dbReference>
<evidence type="ECO:0000313" key="3">
    <source>
        <dbReference type="EMBL" id="MCW3169235.1"/>
    </source>
</evidence>
<dbReference type="EMBL" id="JAPDHW010000007">
    <property type="protein sequence ID" value="MCW3169235.1"/>
    <property type="molecule type" value="Genomic_DNA"/>
</dbReference>
<proteinExistence type="predicted"/>
<dbReference type="RefSeq" id="WP_264750409.1">
    <property type="nucleotide sequence ID" value="NZ_JAPDHW010000007.1"/>
</dbReference>
<organism evidence="3 4">
    <name type="scientific">Chryseobacterium kimseyorum</name>
    <dbReference type="NCBI Taxonomy" id="2984028"/>
    <lineage>
        <taxon>Bacteria</taxon>
        <taxon>Pseudomonadati</taxon>
        <taxon>Bacteroidota</taxon>
        <taxon>Flavobacteriia</taxon>
        <taxon>Flavobacteriales</taxon>
        <taxon>Weeksellaceae</taxon>
        <taxon>Chryseobacterium group</taxon>
        <taxon>Chryseobacterium</taxon>
    </lineage>
</organism>
<reference evidence="3" key="1">
    <citation type="submission" date="2022-10" db="EMBL/GenBank/DDBJ databases">
        <title>Chryseobacterium babae sp. nov. isolated from the gut of the beetle Oryctes rhinoceros, and Chryseobacterium kimseyorum sp. nov., isolated from a stick insect rearing cage.</title>
        <authorList>
            <person name="Shelomi M."/>
            <person name="Han C.-J."/>
            <person name="Chen W.-M."/>
            <person name="Chen H.-K."/>
            <person name="Liaw S.-J."/>
            <person name="Muhle E."/>
            <person name="Clermont D."/>
        </authorList>
    </citation>
    <scope>NUCLEOTIDE SEQUENCE</scope>
    <source>
        <strain evidence="3">09-1422</strain>
    </source>
</reference>
<dbReference type="Pfam" id="PF03479">
    <property type="entry name" value="PCC"/>
    <property type="match status" value="1"/>
</dbReference>
<dbReference type="Proteomes" id="UP001163731">
    <property type="component" value="Unassembled WGS sequence"/>
</dbReference>